<dbReference type="Gene3D" id="3.50.50.60">
    <property type="entry name" value="FAD/NAD(P)-binding domain"/>
    <property type="match status" value="1"/>
</dbReference>
<dbReference type="InterPro" id="IPR050816">
    <property type="entry name" value="Flavin-dep_Halogenase_NPB"/>
</dbReference>
<dbReference type="InterPro" id="IPR036188">
    <property type="entry name" value="FAD/NAD-bd_sf"/>
</dbReference>
<dbReference type="PANTHER" id="PTHR43747">
    <property type="entry name" value="FAD-BINDING PROTEIN"/>
    <property type="match status" value="1"/>
</dbReference>
<name>A0ABT1P268_9GAMM</name>
<evidence type="ECO:0000313" key="2">
    <source>
        <dbReference type="Proteomes" id="UP001205566"/>
    </source>
</evidence>
<dbReference type="SUPFAM" id="SSF51905">
    <property type="entry name" value="FAD/NAD(P)-binding domain"/>
    <property type="match status" value="1"/>
</dbReference>
<keyword evidence="2" id="KW-1185">Reference proteome</keyword>
<comment type="caution">
    <text evidence="1">The sequence shown here is derived from an EMBL/GenBank/DDBJ whole genome shotgun (WGS) entry which is preliminary data.</text>
</comment>
<accession>A0ABT1P268</accession>
<dbReference type="InterPro" id="IPR033856">
    <property type="entry name" value="Trp_halogen"/>
</dbReference>
<dbReference type="Pfam" id="PF04820">
    <property type="entry name" value="Trp_halogenase"/>
    <property type="match status" value="1"/>
</dbReference>
<dbReference type="InterPro" id="IPR006905">
    <property type="entry name" value="Flavin_halogenase"/>
</dbReference>
<dbReference type="EMBL" id="JACASI010000032">
    <property type="protein sequence ID" value="MCQ3830218.1"/>
    <property type="molecule type" value="Genomic_DNA"/>
</dbReference>
<proteinExistence type="predicted"/>
<dbReference type="RefSeq" id="WP_255875186.1">
    <property type="nucleotide sequence ID" value="NZ_JACASI010000032.1"/>
</dbReference>
<organism evidence="1 2">
    <name type="scientific">Microbulbifer elongatus</name>
    <dbReference type="NCBI Taxonomy" id="86173"/>
    <lineage>
        <taxon>Bacteria</taxon>
        <taxon>Pseudomonadati</taxon>
        <taxon>Pseudomonadota</taxon>
        <taxon>Gammaproteobacteria</taxon>
        <taxon>Cellvibrionales</taxon>
        <taxon>Microbulbiferaceae</taxon>
        <taxon>Microbulbifer</taxon>
    </lineage>
</organism>
<reference evidence="1" key="1">
    <citation type="thesis" date="2020" institute="Technische Universitat Dresden" country="Dresden, Germany">
        <title>The Agarolytic System of Microbulbifer elongatus PORT2, Isolated from Batu Karas, Pangandaran West Java Indonesia.</title>
        <authorList>
            <person name="Anggraeni S.R."/>
        </authorList>
    </citation>
    <scope>NUCLEOTIDE SEQUENCE</scope>
    <source>
        <strain evidence="1">PORT2</strain>
    </source>
</reference>
<sequence length="503" mass="56608">MQNNRIKKVVIAGGGTAGWLTAAALSRQLGGLIDIELVESDAIGTVGVGESTIPTICSFHALLGIDEAEFMRETQATFKLGIEFENWGRDGDRYVHGFGQLGKGNWMGEFHQFWLHAQSLGFGGDIGDYCLETQALNARKFATSEKPSLNYAYHLDATRYARYLRRRCEARDGARGVVRTEGKIRQVVTNRENGWIDSLVLENGAVVRGDLFIDCTGFRALLMGETLGCGFEDWNRWLPTDSAFAVQSELVGEARPNTRAIARSAGWRWQIPLQSRMGNGMVFCSDYQSDDAARAQFLAEIDGAPLFDPRLIRYRAGRRHKAWDKNCIALGLSSGFVEPLESTSIHLIMIGITRLMQLFPFDGITPGLRSRFNTLSRDELEKVRDFVVLHYKATQREDSEFWRYCKHMPVPDSLAERMDLFRESAQVHRTADELFRSDSWVQVMLGQHLQPQSYHPMGRLMSEAQLRQALQHLQGNINAAVARLPGHQQFIDHYCRAASPEGA</sequence>
<dbReference type="Proteomes" id="UP001205566">
    <property type="component" value="Unassembled WGS sequence"/>
</dbReference>
<protein>
    <submittedName>
        <fullName evidence="1">Tryptophan 7-halogenase</fullName>
    </submittedName>
</protein>
<gene>
    <name evidence="1" type="ORF">HXX02_12250</name>
</gene>
<dbReference type="PANTHER" id="PTHR43747:SF4">
    <property type="entry name" value="FLAVIN-DEPENDENT TRYPTOPHAN HALOGENASE"/>
    <property type="match status" value="1"/>
</dbReference>
<dbReference type="PIRSF" id="PIRSF011396">
    <property type="entry name" value="Trp_halogenase"/>
    <property type="match status" value="1"/>
</dbReference>
<evidence type="ECO:0000313" key="1">
    <source>
        <dbReference type="EMBL" id="MCQ3830218.1"/>
    </source>
</evidence>